<protein>
    <recommendedName>
        <fullName evidence="5">Carboxylic ester hydrolase</fullName>
        <ecNumber evidence="5">3.1.1.-</ecNumber>
    </recommendedName>
</protein>
<dbReference type="OrthoDB" id="19653at2759"/>
<evidence type="ECO:0000259" key="6">
    <source>
        <dbReference type="Pfam" id="PF00135"/>
    </source>
</evidence>
<dbReference type="AlphaFoldDB" id="A0A2J7RMU9"/>
<keyword evidence="8" id="KW-1185">Reference proteome</keyword>
<evidence type="ECO:0000256" key="3">
    <source>
        <dbReference type="ARBA" id="ARBA00022801"/>
    </source>
</evidence>
<keyword evidence="4" id="KW-0325">Glycoprotein</keyword>
<dbReference type="EC" id="3.1.1.-" evidence="5"/>
<keyword evidence="3 5" id="KW-0378">Hydrolase</keyword>
<evidence type="ECO:0000313" key="8">
    <source>
        <dbReference type="Proteomes" id="UP000235965"/>
    </source>
</evidence>
<proteinExistence type="inferred from homology"/>
<comment type="caution">
    <text evidence="7">The sequence shown here is derived from an EMBL/GenBank/DDBJ whole genome shotgun (WGS) entry which is preliminary data.</text>
</comment>
<dbReference type="InterPro" id="IPR029058">
    <property type="entry name" value="AB_hydrolase_fold"/>
</dbReference>
<evidence type="ECO:0000256" key="5">
    <source>
        <dbReference type="RuleBase" id="RU361235"/>
    </source>
</evidence>
<dbReference type="GO" id="GO:0052689">
    <property type="term" value="F:carboxylic ester hydrolase activity"/>
    <property type="evidence" value="ECO:0007669"/>
    <property type="project" value="UniProtKB-KW"/>
</dbReference>
<evidence type="ECO:0000256" key="2">
    <source>
        <dbReference type="ARBA" id="ARBA00022487"/>
    </source>
</evidence>
<evidence type="ECO:0000256" key="4">
    <source>
        <dbReference type="ARBA" id="ARBA00023180"/>
    </source>
</evidence>
<accession>A0A2J7RMU9</accession>
<comment type="similarity">
    <text evidence="1 5">Belongs to the type-B carboxylesterase/lipase family.</text>
</comment>
<keyword evidence="2" id="KW-0719">Serine esterase</keyword>
<dbReference type="InterPro" id="IPR002018">
    <property type="entry name" value="CarbesteraseB"/>
</dbReference>
<gene>
    <name evidence="7" type="primary">ESTF_23</name>
    <name evidence="7" type="ORF">B7P43_G10282</name>
</gene>
<keyword evidence="5" id="KW-0732">Signal</keyword>
<sequence length="555" mass="61099">MKCCVAAVFSVLLARAFAAPSDMVVQIQEGSLRGTTLISPRSNRTFFAFMGIPYAKPPVQNLRFMAPQPPESWSGIRDAVAEGSVCPQKNPYTYVYEGDEDCLFLNVFTTQLASKLGQSLKAVMVWIHGGGWHFSSGNRDVNGPDYFMDEDTVVVTMNYRLGALGFLSLPTANIPGNNGLKDQVMALRWVQQNIARFGGDPDNVTIFGASAGGASVHYHMLSPMSQGLFHRAISQSGTALNAWAFNEPGTNHNYSYGLAELLGHNYSDCNELIELLRTETPERIVNLTFTLGEQGQGIPFHPTADSSEYGGEIFLPDTPQRLIAAGRLNRVPYIAGINSREGIWEVSGIKKALAENSVQLEDIPRELGIEMDGTKTTEVAAEIRRLYFGDKPASESSVAQHIELSGDLFIVAGVYIAARKLSLLSATPVYFYEFSYSGGMSIFKSLVGGDEISGSCHLDDTAYLFRFARLNRTFGPETSEWKTSRRIVRLWTNFAKTGNPTPEADPLLQNVVWQPVTGSDFCYLSIGTDLALQHNFNKDRMDFWEAVLQYSSNGS</sequence>
<dbReference type="Gene3D" id="3.40.50.1820">
    <property type="entry name" value="alpha/beta hydrolase"/>
    <property type="match status" value="1"/>
</dbReference>
<dbReference type="EMBL" id="NEVH01002552">
    <property type="protein sequence ID" value="PNF42149.1"/>
    <property type="molecule type" value="Genomic_DNA"/>
</dbReference>
<dbReference type="Pfam" id="PF00135">
    <property type="entry name" value="COesterase"/>
    <property type="match status" value="1"/>
</dbReference>
<dbReference type="InterPro" id="IPR019826">
    <property type="entry name" value="Carboxylesterase_B_AS"/>
</dbReference>
<dbReference type="InterPro" id="IPR050309">
    <property type="entry name" value="Type-B_Carboxylest/Lipase"/>
</dbReference>
<evidence type="ECO:0000256" key="1">
    <source>
        <dbReference type="ARBA" id="ARBA00005964"/>
    </source>
</evidence>
<organism evidence="7 8">
    <name type="scientific">Cryptotermes secundus</name>
    <dbReference type="NCBI Taxonomy" id="105785"/>
    <lineage>
        <taxon>Eukaryota</taxon>
        <taxon>Metazoa</taxon>
        <taxon>Ecdysozoa</taxon>
        <taxon>Arthropoda</taxon>
        <taxon>Hexapoda</taxon>
        <taxon>Insecta</taxon>
        <taxon>Pterygota</taxon>
        <taxon>Neoptera</taxon>
        <taxon>Polyneoptera</taxon>
        <taxon>Dictyoptera</taxon>
        <taxon>Blattodea</taxon>
        <taxon>Blattoidea</taxon>
        <taxon>Termitoidae</taxon>
        <taxon>Kalotermitidae</taxon>
        <taxon>Cryptotermitinae</taxon>
        <taxon>Cryptotermes</taxon>
    </lineage>
</organism>
<dbReference type="PANTHER" id="PTHR11559">
    <property type="entry name" value="CARBOXYLESTERASE"/>
    <property type="match status" value="1"/>
</dbReference>
<dbReference type="PROSITE" id="PS00122">
    <property type="entry name" value="CARBOXYLESTERASE_B_1"/>
    <property type="match status" value="1"/>
</dbReference>
<evidence type="ECO:0000313" key="7">
    <source>
        <dbReference type="EMBL" id="PNF42149.1"/>
    </source>
</evidence>
<dbReference type="SUPFAM" id="SSF53474">
    <property type="entry name" value="alpha/beta-Hydrolases"/>
    <property type="match status" value="1"/>
</dbReference>
<name>A0A2J7RMU9_9NEOP</name>
<dbReference type="InParanoid" id="A0A2J7RMU9"/>
<dbReference type="Proteomes" id="UP000235965">
    <property type="component" value="Unassembled WGS sequence"/>
</dbReference>
<reference evidence="7 8" key="1">
    <citation type="submission" date="2017-12" db="EMBL/GenBank/DDBJ databases">
        <title>Hemimetabolous genomes reveal molecular basis of termite eusociality.</title>
        <authorList>
            <person name="Harrison M.C."/>
            <person name="Jongepier E."/>
            <person name="Robertson H.M."/>
            <person name="Arning N."/>
            <person name="Bitard-Feildel T."/>
            <person name="Chao H."/>
            <person name="Childers C.P."/>
            <person name="Dinh H."/>
            <person name="Doddapaneni H."/>
            <person name="Dugan S."/>
            <person name="Gowin J."/>
            <person name="Greiner C."/>
            <person name="Han Y."/>
            <person name="Hu H."/>
            <person name="Hughes D.S.T."/>
            <person name="Huylmans A.-K."/>
            <person name="Kemena C."/>
            <person name="Kremer L.P.M."/>
            <person name="Lee S.L."/>
            <person name="Lopez-Ezquerra A."/>
            <person name="Mallet L."/>
            <person name="Monroy-Kuhn J.M."/>
            <person name="Moser A."/>
            <person name="Murali S.C."/>
            <person name="Muzny D.M."/>
            <person name="Otani S."/>
            <person name="Piulachs M.-D."/>
            <person name="Poelchau M."/>
            <person name="Qu J."/>
            <person name="Schaub F."/>
            <person name="Wada-Katsumata A."/>
            <person name="Worley K.C."/>
            <person name="Xie Q."/>
            <person name="Ylla G."/>
            <person name="Poulsen M."/>
            <person name="Gibbs R.A."/>
            <person name="Schal C."/>
            <person name="Richards S."/>
            <person name="Belles X."/>
            <person name="Korb J."/>
            <person name="Bornberg-Bauer E."/>
        </authorList>
    </citation>
    <scope>NUCLEOTIDE SEQUENCE [LARGE SCALE GENOMIC DNA]</scope>
    <source>
        <tissue evidence="7">Whole body</tissue>
    </source>
</reference>
<dbReference type="STRING" id="105785.A0A2J7RMU9"/>
<feature type="signal peptide" evidence="5">
    <location>
        <begin position="1"/>
        <end position="18"/>
    </location>
</feature>
<feature type="chain" id="PRO_5014206252" description="Carboxylic ester hydrolase" evidence="5">
    <location>
        <begin position="19"/>
        <end position="555"/>
    </location>
</feature>
<feature type="domain" description="Carboxylesterase type B" evidence="6">
    <location>
        <begin position="22"/>
        <end position="544"/>
    </location>
</feature>